<evidence type="ECO:0000313" key="1">
    <source>
        <dbReference type="EMBL" id="KAF3527260.1"/>
    </source>
</evidence>
<dbReference type="EMBL" id="QGKV02001507">
    <property type="protein sequence ID" value="KAF3527260.1"/>
    <property type="molecule type" value="Genomic_DNA"/>
</dbReference>
<accession>A0ABQ7B4Y2</accession>
<comment type="caution">
    <text evidence="1">The sequence shown here is derived from an EMBL/GenBank/DDBJ whole genome shotgun (WGS) entry which is preliminary data.</text>
</comment>
<evidence type="ECO:0000313" key="2">
    <source>
        <dbReference type="Proteomes" id="UP000266723"/>
    </source>
</evidence>
<gene>
    <name evidence="1" type="ORF">DY000_02040932</name>
</gene>
<name>A0ABQ7B4Y2_BRACR</name>
<organism evidence="1 2">
    <name type="scientific">Brassica cretica</name>
    <name type="common">Mustard</name>
    <dbReference type="NCBI Taxonomy" id="69181"/>
    <lineage>
        <taxon>Eukaryota</taxon>
        <taxon>Viridiplantae</taxon>
        <taxon>Streptophyta</taxon>
        <taxon>Embryophyta</taxon>
        <taxon>Tracheophyta</taxon>
        <taxon>Spermatophyta</taxon>
        <taxon>Magnoliopsida</taxon>
        <taxon>eudicotyledons</taxon>
        <taxon>Gunneridae</taxon>
        <taxon>Pentapetalae</taxon>
        <taxon>rosids</taxon>
        <taxon>malvids</taxon>
        <taxon>Brassicales</taxon>
        <taxon>Brassicaceae</taxon>
        <taxon>Brassiceae</taxon>
        <taxon>Brassica</taxon>
    </lineage>
</organism>
<keyword evidence="2" id="KW-1185">Reference proteome</keyword>
<dbReference type="Proteomes" id="UP000266723">
    <property type="component" value="Unassembled WGS sequence"/>
</dbReference>
<reference evidence="1 2" key="1">
    <citation type="journal article" date="2020" name="BMC Genomics">
        <title>Intraspecific diversification of the crop wild relative Brassica cretica Lam. using demographic model selection.</title>
        <authorList>
            <person name="Kioukis A."/>
            <person name="Michalopoulou V.A."/>
            <person name="Briers L."/>
            <person name="Pirintsos S."/>
            <person name="Studholme D.J."/>
            <person name="Pavlidis P."/>
            <person name="Sarris P.F."/>
        </authorList>
    </citation>
    <scope>NUCLEOTIDE SEQUENCE [LARGE SCALE GENOMIC DNA]</scope>
    <source>
        <strain evidence="2">cv. PFS-1207/04</strain>
    </source>
</reference>
<protein>
    <submittedName>
        <fullName evidence="1">Uncharacterized protein</fullName>
    </submittedName>
</protein>
<sequence>MTGTRLPDELAQTVRTLGSLFQSNYVRLDPRKGANFGSQIVLALRVYHPAMVGLRICVILNWSEPAVELVPFLILEHVCLLVSQDVAVDQVGNFNVLQSSTLINKLLIDPTRRTDELDCIFGPTRQTGELVSASGPTSPFGELKDGCFTAWDPLSEALSNLSRILIDISGEVSDVDSVVTDFGPNTECDKIRAAPCEGCLRTVVEGIKPIVVRPEVEILKTCFPREDYELLFRNLTLVFDTMPRDVKDQCAGFRASLGLITAFEGAMTTSTYVYSIVFDLILSRFKVHDMFSDYVTYSTVFDSWRRIRVWEDVSAYDCFVFQEGGFIEEVLKEFSLNPTSEKHFWDDLEECGDFGVFWSLLSVELYRRVRCLAMDGDISTAILSSYFYTRYSFELDFQCHRFEVNQNPVVEVMPVLLKSGQSASREEAVEKRNVCRSMQTSSH</sequence>
<proteinExistence type="predicted"/>